<keyword evidence="6" id="KW-0378">Hydrolase</keyword>
<evidence type="ECO:0000256" key="2">
    <source>
        <dbReference type="ARBA" id="ARBA00010981"/>
    </source>
</evidence>
<dbReference type="GO" id="GO:0070536">
    <property type="term" value="P:protein K63-linked deubiquitination"/>
    <property type="evidence" value="ECO:0007669"/>
    <property type="project" value="InterPro"/>
</dbReference>
<dbReference type="Proteomes" id="UP001347796">
    <property type="component" value="Unassembled WGS sequence"/>
</dbReference>
<comment type="cofactor">
    <cofactor evidence="1">
        <name>Zn(2+)</name>
        <dbReference type="ChEBI" id="CHEBI:29105"/>
    </cofactor>
</comment>
<keyword evidence="5" id="KW-0833">Ubl conjugation pathway</keyword>
<keyword evidence="8" id="KW-0482">Metalloprotease</keyword>
<evidence type="ECO:0000256" key="1">
    <source>
        <dbReference type="ARBA" id="ARBA00001947"/>
    </source>
</evidence>
<dbReference type="SMART" id="SM00232">
    <property type="entry name" value="JAB_MPN"/>
    <property type="match status" value="1"/>
</dbReference>
<proteinExistence type="inferred from homology"/>
<evidence type="ECO:0000313" key="12">
    <source>
        <dbReference type="Proteomes" id="UP001347796"/>
    </source>
</evidence>
<dbReference type="Pfam" id="PF08969">
    <property type="entry name" value="USP8_dimer"/>
    <property type="match status" value="1"/>
</dbReference>
<dbReference type="Pfam" id="PF01398">
    <property type="entry name" value="JAB"/>
    <property type="match status" value="1"/>
</dbReference>
<evidence type="ECO:0000256" key="5">
    <source>
        <dbReference type="ARBA" id="ARBA00022786"/>
    </source>
</evidence>
<evidence type="ECO:0000256" key="3">
    <source>
        <dbReference type="ARBA" id="ARBA00022670"/>
    </source>
</evidence>
<dbReference type="EMBL" id="JAZGQO010000014">
    <property type="protein sequence ID" value="KAK6171381.1"/>
    <property type="molecule type" value="Genomic_DNA"/>
</dbReference>
<dbReference type="InterPro" id="IPR015063">
    <property type="entry name" value="USP8_dimer"/>
</dbReference>
<evidence type="ECO:0000259" key="10">
    <source>
        <dbReference type="PROSITE" id="PS50249"/>
    </source>
</evidence>
<keyword evidence="3" id="KW-0645">Protease</keyword>
<evidence type="ECO:0000313" key="11">
    <source>
        <dbReference type="EMBL" id="KAK6171381.1"/>
    </source>
</evidence>
<keyword evidence="4" id="KW-0479">Metal-binding</keyword>
<dbReference type="InterPro" id="IPR037518">
    <property type="entry name" value="MPN"/>
</dbReference>
<dbReference type="GO" id="GO:0016020">
    <property type="term" value="C:membrane"/>
    <property type="evidence" value="ECO:0007669"/>
    <property type="project" value="TreeGrafter"/>
</dbReference>
<organism evidence="11 12">
    <name type="scientific">Patella caerulea</name>
    <name type="common">Rayed Mediterranean limpet</name>
    <dbReference type="NCBI Taxonomy" id="87958"/>
    <lineage>
        <taxon>Eukaryota</taxon>
        <taxon>Metazoa</taxon>
        <taxon>Spiralia</taxon>
        <taxon>Lophotrochozoa</taxon>
        <taxon>Mollusca</taxon>
        <taxon>Gastropoda</taxon>
        <taxon>Patellogastropoda</taxon>
        <taxon>Patelloidea</taxon>
        <taxon>Patellidae</taxon>
        <taxon>Patella</taxon>
    </lineage>
</organism>
<evidence type="ECO:0000256" key="7">
    <source>
        <dbReference type="ARBA" id="ARBA00022833"/>
    </source>
</evidence>
<feature type="domain" description="MPN" evidence="10">
    <location>
        <begin position="284"/>
        <end position="412"/>
    </location>
</feature>
<dbReference type="Gene3D" id="1.20.58.80">
    <property type="entry name" value="Phosphotransferase system, lactose/cellobiose-type IIA subunit"/>
    <property type="match status" value="1"/>
</dbReference>
<evidence type="ECO:0000256" key="4">
    <source>
        <dbReference type="ARBA" id="ARBA00022723"/>
    </source>
</evidence>
<keyword evidence="12" id="KW-1185">Reference proteome</keyword>
<evidence type="ECO:0000256" key="9">
    <source>
        <dbReference type="SAM" id="MobiDB-lite"/>
    </source>
</evidence>
<protein>
    <recommendedName>
        <fullName evidence="10">MPN domain-containing protein</fullName>
    </recommendedName>
</protein>
<dbReference type="CDD" id="cd08066">
    <property type="entry name" value="MPN_AMSH_like"/>
    <property type="match status" value="1"/>
</dbReference>
<dbReference type="GO" id="GO:0046872">
    <property type="term" value="F:metal ion binding"/>
    <property type="evidence" value="ECO:0007669"/>
    <property type="project" value="UniProtKB-KW"/>
</dbReference>
<dbReference type="SUPFAM" id="SSF140856">
    <property type="entry name" value="USP8 N-terminal domain-like"/>
    <property type="match status" value="1"/>
</dbReference>
<dbReference type="GO" id="GO:0061578">
    <property type="term" value="F:K63-linked deubiquitinase activity"/>
    <property type="evidence" value="ECO:0007669"/>
    <property type="project" value="InterPro"/>
</dbReference>
<dbReference type="GO" id="GO:0140492">
    <property type="term" value="F:metal-dependent deubiquitinase activity"/>
    <property type="evidence" value="ECO:0007669"/>
    <property type="project" value="InterPro"/>
</dbReference>
<accession>A0AAN8J8R8</accession>
<reference evidence="11 12" key="1">
    <citation type="submission" date="2024-01" db="EMBL/GenBank/DDBJ databases">
        <title>The genome of the rayed Mediterranean limpet Patella caerulea (Linnaeus, 1758).</title>
        <authorList>
            <person name="Anh-Thu Weber A."/>
            <person name="Halstead-Nussloch G."/>
        </authorList>
    </citation>
    <scope>NUCLEOTIDE SEQUENCE [LARGE SCALE GENOMIC DNA]</scope>
    <source>
        <strain evidence="11">AATW-2023a</strain>
        <tissue evidence="11">Whole specimen</tissue>
    </source>
</reference>
<dbReference type="InterPro" id="IPR044098">
    <property type="entry name" value="STAMBP/STALP-like_MPN"/>
</dbReference>
<dbReference type="InterPro" id="IPR000555">
    <property type="entry name" value="JAMM/MPN+_dom"/>
</dbReference>
<evidence type="ECO:0000256" key="6">
    <source>
        <dbReference type="ARBA" id="ARBA00022801"/>
    </source>
</evidence>
<comment type="caution">
    <text evidence="11">The sequence shown here is derived from an EMBL/GenBank/DDBJ whole genome shotgun (WGS) entry which is preliminary data.</text>
</comment>
<dbReference type="GO" id="GO:0005768">
    <property type="term" value="C:endosome"/>
    <property type="evidence" value="ECO:0007669"/>
    <property type="project" value="TreeGrafter"/>
</dbReference>
<dbReference type="PROSITE" id="PS50249">
    <property type="entry name" value="MPN"/>
    <property type="match status" value="1"/>
</dbReference>
<feature type="region of interest" description="Disordered" evidence="9">
    <location>
        <begin position="123"/>
        <end position="144"/>
    </location>
</feature>
<dbReference type="GO" id="GO:0006508">
    <property type="term" value="P:proteolysis"/>
    <property type="evidence" value="ECO:0007669"/>
    <property type="project" value="UniProtKB-KW"/>
</dbReference>
<name>A0AAN8J8R8_PATCE</name>
<gene>
    <name evidence="11" type="ORF">SNE40_019583</name>
</gene>
<dbReference type="PANTHER" id="PTHR12947">
    <property type="entry name" value="AMSH-LIKE PROTEASE"/>
    <property type="match status" value="1"/>
</dbReference>
<comment type="similarity">
    <text evidence="2">Belongs to the peptidase M67C family.</text>
</comment>
<keyword evidence="7" id="KW-0862">Zinc</keyword>
<dbReference type="AlphaFoldDB" id="A0AAN8J8R8"/>
<sequence>MASKVSHINDPSARLKALCEYGSQVEVDNTLPTKLYFRSGRELIRMANVYLDEANYESAFILYSKYITLFVERLPSHPGYKSSPPPDLAEIKKKMKTVFPLAEEIKSKLKKRYIEEQREREELEAKRQAKVEAENARKRAEEEERLREKLAEEEKIRNESEEKWCREQEERYRELQLQEQRRLAQLEIDKDKDNNISGLNNERISVPSGNLDFIPNDLSNYMPPTDIGITTIPPVPDRDLKKNLTISDSSSPQIPVVNRDSKPNFDHFTSIGNFGGGSCNIRKVVVPTSIFSQFLKVAESNTNRNTETLGILFGKLSKNAFHISDVFIPKQHGTPDSCDMENEIDLIDYQDKYDLITLGWIHTHPTQTAFLSSVDMHTHFPYQKMMPESVAIVCSPKFKESGVFRLTQNGLNQIGSCKQTGFHYHQKEPPLFEQGEGVELVEGTSVRFTDGRK</sequence>
<dbReference type="SUPFAM" id="SSF102712">
    <property type="entry name" value="JAB1/MPN domain"/>
    <property type="match status" value="1"/>
</dbReference>
<evidence type="ECO:0000256" key="8">
    <source>
        <dbReference type="ARBA" id="ARBA00023049"/>
    </source>
</evidence>
<dbReference type="PANTHER" id="PTHR12947:SF13">
    <property type="entry name" value="FI19924P1"/>
    <property type="match status" value="1"/>
</dbReference>
<dbReference type="Gene3D" id="3.40.140.10">
    <property type="entry name" value="Cytidine Deaminase, domain 2"/>
    <property type="match status" value="1"/>
</dbReference>